<comment type="caution">
    <text evidence="2">The sequence shown here is derived from an EMBL/GenBank/DDBJ whole genome shotgun (WGS) entry which is preliminary data.</text>
</comment>
<dbReference type="EMBL" id="JAZHXI010000023">
    <property type="protein sequence ID" value="KAL2060273.1"/>
    <property type="molecule type" value="Genomic_DNA"/>
</dbReference>
<gene>
    <name evidence="2" type="ORF">VTL71DRAFT_9668</name>
</gene>
<sequence>MTSIKSTQFPVPEPDMPAPETQGNTPKLPPFPAQSRTPHPPIHPTWEVLISTPPLQTSTPNPSTLNPPRTSFVTTSTNHIPHPSRFRRCLASVLSSILTFRSPPKRILPQIPDPEPRDNFANQAWDDGTFGERGLEGVEAMMEEWVGEV</sequence>
<dbReference type="Proteomes" id="UP001595075">
    <property type="component" value="Unassembled WGS sequence"/>
</dbReference>
<protein>
    <submittedName>
        <fullName evidence="2">Uncharacterized protein</fullName>
    </submittedName>
</protein>
<feature type="compositionally biased region" description="Pro residues" evidence="1">
    <location>
        <begin position="27"/>
        <end position="43"/>
    </location>
</feature>
<evidence type="ECO:0000313" key="3">
    <source>
        <dbReference type="Proteomes" id="UP001595075"/>
    </source>
</evidence>
<feature type="compositionally biased region" description="Low complexity" evidence="1">
    <location>
        <begin position="57"/>
        <end position="71"/>
    </location>
</feature>
<accession>A0ABR4BRM1</accession>
<keyword evidence="3" id="KW-1185">Reference proteome</keyword>
<organism evidence="2 3">
    <name type="scientific">Oculimacula yallundae</name>
    <dbReference type="NCBI Taxonomy" id="86028"/>
    <lineage>
        <taxon>Eukaryota</taxon>
        <taxon>Fungi</taxon>
        <taxon>Dikarya</taxon>
        <taxon>Ascomycota</taxon>
        <taxon>Pezizomycotina</taxon>
        <taxon>Leotiomycetes</taxon>
        <taxon>Helotiales</taxon>
        <taxon>Ploettnerulaceae</taxon>
        <taxon>Oculimacula</taxon>
    </lineage>
</organism>
<reference evidence="2 3" key="1">
    <citation type="journal article" date="2024" name="Commun. Biol.">
        <title>Comparative genomic analysis of thermophilic fungi reveals convergent evolutionary adaptations and gene losses.</title>
        <authorList>
            <person name="Steindorff A.S."/>
            <person name="Aguilar-Pontes M.V."/>
            <person name="Robinson A.J."/>
            <person name="Andreopoulos B."/>
            <person name="LaButti K."/>
            <person name="Kuo A."/>
            <person name="Mondo S."/>
            <person name="Riley R."/>
            <person name="Otillar R."/>
            <person name="Haridas S."/>
            <person name="Lipzen A."/>
            <person name="Grimwood J."/>
            <person name="Schmutz J."/>
            <person name="Clum A."/>
            <person name="Reid I.D."/>
            <person name="Moisan M.C."/>
            <person name="Butler G."/>
            <person name="Nguyen T.T.M."/>
            <person name="Dewar K."/>
            <person name="Conant G."/>
            <person name="Drula E."/>
            <person name="Henrissat B."/>
            <person name="Hansel C."/>
            <person name="Singer S."/>
            <person name="Hutchinson M.I."/>
            <person name="de Vries R.P."/>
            <person name="Natvig D.O."/>
            <person name="Powell A.J."/>
            <person name="Tsang A."/>
            <person name="Grigoriev I.V."/>
        </authorList>
    </citation>
    <scope>NUCLEOTIDE SEQUENCE [LARGE SCALE GENOMIC DNA]</scope>
    <source>
        <strain evidence="2 3">CBS 494.80</strain>
    </source>
</reference>
<feature type="region of interest" description="Disordered" evidence="1">
    <location>
        <begin position="1"/>
        <end position="81"/>
    </location>
</feature>
<name>A0ABR4BRM1_9HELO</name>
<proteinExistence type="predicted"/>
<evidence type="ECO:0000313" key="2">
    <source>
        <dbReference type="EMBL" id="KAL2060273.1"/>
    </source>
</evidence>
<evidence type="ECO:0000256" key="1">
    <source>
        <dbReference type="SAM" id="MobiDB-lite"/>
    </source>
</evidence>